<organism evidence="2 3">
    <name type="scientific">Rhodanobacter denitrificans</name>
    <dbReference type="NCBI Taxonomy" id="666685"/>
    <lineage>
        <taxon>Bacteria</taxon>
        <taxon>Pseudomonadati</taxon>
        <taxon>Pseudomonadota</taxon>
        <taxon>Gammaproteobacteria</taxon>
        <taxon>Lysobacterales</taxon>
        <taxon>Rhodanobacteraceae</taxon>
        <taxon>Rhodanobacter</taxon>
    </lineage>
</organism>
<dbReference type="PANTHER" id="PTHR44086:SF10">
    <property type="entry name" value="THIOSULFATE SULFURTRANSFERASE_RHODANESE-LIKE DOMAIN-CONTAINING PROTEIN 3"/>
    <property type="match status" value="1"/>
</dbReference>
<dbReference type="EMBL" id="QFPO01000009">
    <property type="protein sequence ID" value="PZQ13540.1"/>
    <property type="molecule type" value="Genomic_DNA"/>
</dbReference>
<name>A0A2W5MJA8_9GAMM</name>
<dbReference type="InterPro" id="IPR036873">
    <property type="entry name" value="Rhodanese-like_dom_sf"/>
</dbReference>
<dbReference type="CDD" id="cd00158">
    <property type="entry name" value="RHOD"/>
    <property type="match status" value="1"/>
</dbReference>
<comment type="caution">
    <text evidence="2">The sequence shown here is derived from an EMBL/GenBank/DDBJ whole genome shotgun (WGS) entry which is preliminary data.</text>
</comment>
<reference evidence="2 3" key="1">
    <citation type="submission" date="2017-08" db="EMBL/GenBank/DDBJ databases">
        <title>Infants hospitalized years apart are colonized by the same room-sourced microbial strains.</title>
        <authorList>
            <person name="Brooks B."/>
            <person name="Olm M.R."/>
            <person name="Firek B.A."/>
            <person name="Baker R."/>
            <person name="Thomas B.C."/>
            <person name="Morowitz M.J."/>
            <person name="Banfield J.F."/>
        </authorList>
    </citation>
    <scope>NUCLEOTIDE SEQUENCE [LARGE SCALE GENOMIC DNA]</scope>
    <source>
        <strain evidence="2">S2_005_003_R2_42</strain>
    </source>
</reference>
<gene>
    <name evidence="2" type="ORF">DI564_11210</name>
</gene>
<feature type="domain" description="Rhodanese" evidence="1">
    <location>
        <begin position="35"/>
        <end position="122"/>
    </location>
</feature>
<dbReference type="Proteomes" id="UP000249046">
    <property type="component" value="Unassembled WGS sequence"/>
</dbReference>
<protein>
    <submittedName>
        <fullName evidence="2">Rhodanese-like domain-containing protein</fullName>
    </submittedName>
</protein>
<dbReference type="AlphaFoldDB" id="A0A2W5MJA8"/>
<dbReference type="SUPFAM" id="SSF52821">
    <property type="entry name" value="Rhodanese/Cell cycle control phosphatase"/>
    <property type="match status" value="1"/>
</dbReference>
<dbReference type="SMART" id="SM00450">
    <property type="entry name" value="RHOD"/>
    <property type="match status" value="1"/>
</dbReference>
<dbReference type="GO" id="GO:0004792">
    <property type="term" value="F:thiosulfate-cyanide sulfurtransferase activity"/>
    <property type="evidence" value="ECO:0007669"/>
    <property type="project" value="TreeGrafter"/>
</dbReference>
<dbReference type="Gene3D" id="3.40.250.10">
    <property type="entry name" value="Rhodanese-like domain"/>
    <property type="match status" value="1"/>
</dbReference>
<evidence type="ECO:0000313" key="3">
    <source>
        <dbReference type="Proteomes" id="UP000249046"/>
    </source>
</evidence>
<dbReference type="InterPro" id="IPR001763">
    <property type="entry name" value="Rhodanese-like_dom"/>
</dbReference>
<evidence type="ECO:0000313" key="2">
    <source>
        <dbReference type="EMBL" id="PZQ13540.1"/>
    </source>
</evidence>
<accession>A0A2W5MJA8</accession>
<sequence length="131" mass="13240">MTVAIGAAAVLGGPAPSAAAERTITAEALAARLDGPAPPTVLDVRGADEVAEGHLPGAVAIAHDQVPARLAELGAPREIVLYCRSGRRARLAGESLERAGFDVVYLEGDYPSWAAAGRPVEHGAAATPAGR</sequence>
<dbReference type="PANTHER" id="PTHR44086">
    <property type="entry name" value="THIOSULFATE SULFURTRANSFERASE RDL2, MITOCHONDRIAL-RELATED"/>
    <property type="match status" value="1"/>
</dbReference>
<proteinExistence type="predicted"/>
<dbReference type="PROSITE" id="PS50206">
    <property type="entry name" value="RHODANESE_3"/>
    <property type="match status" value="1"/>
</dbReference>
<evidence type="ECO:0000259" key="1">
    <source>
        <dbReference type="PROSITE" id="PS50206"/>
    </source>
</evidence>
<dbReference type="Pfam" id="PF00581">
    <property type="entry name" value="Rhodanese"/>
    <property type="match status" value="1"/>
</dbReference>